<organism evidence="2 3">
    <name type="scientific">Streptomyces rectiviolaceus</name>
    <dbReference type="NCBI Taxonomy" id="332591"/>
    <lineage>
        <taxon>Bacteria</taxon>
        <taxon>Bacillati</taxon>
        <taxon>Actinomycetota</taxon>
        <taxon>Actinomycetes</taxon>
        <taxon>Kitasatosporales</taxon>
        <taxon>Streptomycetaceae</taxon>
        <taxon>Streptomyces</taxon>
    </lineage>
</organism>
<comment type="caution">
    <text evidence="2">The sequence shown here is derived from an EMBL/GenBank/DDBJ whole genome shotgun (WGS) entry which is preliminary data.</text>
</comment>
<reference evidence="3" key="1">
    <citation type="journal article" date="2019" name="Int. J. Syst. Evol. Microbiol.">
        <title>The Global Catalogue of Microorganisms (GCM) 10K type strain sequencing project: providing services to taxonomists for standard genome sequencing and annotation.</title>
        <authorList>
            <consortium name="The Broad Institute Genomics Platform"/>
            <consortium name="The Broad Institute Genome Sequencing Center for Infectious Disease"/>
            <person name="Wu L."/>
            <person name="Ma J."/>
        </authorList>
    </citation>
    <scope>NUCLEOTIDE SEQUENCE [LARGE SCALE GENOMIC DNA]</scope>
    <source>
        <strain evidence="3">JCM 9092</strain>
    </source>
</reference>
<accession>A0ABP6NAB6</accession>
<feature type="domain" description="DUF397" evidence="1">
    <location>
        <begin position="7"/>
        <end position="26"/>
    </location>
</feature>
<proteinExistence type="predicted"/>
<feature type="domain" description="DUF397" evidence="1">
    <location>
        <begin position="28"/>
        <end position="78"/>
    </location>
</feature>
<keyword evidence="3" id="KW-1185">Reference proteome</keyword>
<dbReference type="EMBL" id="BAAAUG010000162">
    <property type="protein sequence ID" value="GAA3140496.1"/>
    <property type="molecule type" value="Genomic_DNA"/>
</dbReference>
<evidence type="ECO:0000313" key="3">
    <source>
        <dbReference type="Proteomes" id="UP001501637"/>
    </source>
</evidence>
<protein>
    <submittedName>
        <fullName evidence="2">DUF397 domain-containing protein</fullName>
    </submittedName>
</protein>
<evidence type="ECO:0000259" key="1">
    <source>
        <dbReference type="Pfam" id="PF04149"/>
    </source>
</evidence>
<dbReference type="InterPro" id="IPR007278">
    <property type="entry name" value="DUF397"/>
</dbReference>
<dbReference type="RefSeq" id="WP_344528214.1">
    <property type="nucleotide sequence ID" value="NZ_BAAAUG010000162.1"/>
</dbReference>
<dbReference type="Pfam" id="PF04149">
    <property type="entry name" value="DUF397"/>
    <property type="match status" value="2"/>
</dbReference>
<sequence>MSGSTALKWFKSSHSSDEGGACLEVAYAWRKSSYSGSNGGECLEIAPHPTAVHIRDSKNPEDAPHLTVAPEAWTAFLALPE</sequence>
<evidence type="ECO:0000313" key="2">
    <source>
        <dbReference type="EMBL" id="GAA3140496.1"/>
    </source>
</evidence>
<name>A0ABP6NAB6_9ACTN</name>
<dbReference type="Proteomes" id="UP001501637">
    <property type="component" value="Unassembled WGS sequence"/>
</dbReference>
<gene>
    <name evidence="2" type="ORF">GCM10010449_70540</name>
</gene>